<gene>
    <name evidence="3" type="ORF">X975_18779</name>
</gene>
<proteinExistence type="predicted"/>
<dbReference type="PANTHER" id="PTHR21574">
    <property type="entry name" value="CENTROSOMAL PROTEIN OF 120 KDA"/>
    <property type="match status" value="1"/>
</dbReference>
<feature type="non-terminal residue" evidence="3">
    <location>
        <position position="482"/>
    </location>
</feature>
<name>A0A087U3Y2_STEMI</name>
<organism evidence="3 4">
    <name type="scientific">Stegodyphus mimosarum</name>
    <name type="common">African social velvet spider</name>
    <dbReference type="NCBI Taxonomy" id="407821"/>
    <lineage>
        <taxon>Eukaryota</taxon>
        <taxon>Metazoa</taxon>
        <taxon>Ecdysozoa</taxon>
        <taxon>Arthropoda</taxon>
        <taxon>Chelicerata</taxon>
        <taxon>Arachnida</taxon>
        <taxon>Araneae</taxon>
        <taxon>Araneomorphae</taxon>
        <taxon>Entelegynae</taxon>
        <taxon>Eresoidea</taxon>
        <taxon>Eresidae</taxon>
        <taxon>Stegodyphus</taxon>
    </lineage>
</organism>
<dbReference type="InterPro" id="IPR039893">
    <property type="entry name" value="CEP120-like"/>
</dbReference>
<feature type="coiled-coil region" evidence="1">
    <location>
        <begin position="123"/>
        <end position="315"/>
    </location>
</feature>
<keyword evidence="1" id="KW-0175">Coiled coil</keyword>
<dbReference type="OrthoDB" id="332250at2759"/>
<evidence type="ECO:0000256" key="2">
    <source>
        <dbReference type="SAM" id="MobiDB-lite"/>
    </source>
</evidence>
<dbReference type="PANTHER" id="PTHR21574:SF0">
    <property type="entry name" value="CENTROSOMAL PROTEIN OF 120 KDA"/>
    <property type="match status" value="1"/>
</dbReference>
<sequence length="482" mass="55367">MRQMSTCKVVVTSPEGYEIGEIYAVLTLIDFGRTTSLCDHHSNQSSVSYYPQVHNFIPNFDLPLLRQNGLTQDELLQAALELELWQERQREIFRAQLKDKEMQHLSVLTSEWKQRDMERELLLQRQLQECQKLEDKLKATLKDAELKEKQLSSQEAELSQKLRNMDKQKEQQQKETKNQIESIKMEYNELLAMERLNVRDLEQKNSSLMRQVKELERDLQEHRSIIETLKSQVNKDPDIHLRTEVNILNMEKAELQQKLEATLASKQKYKIQWGQAVRQISLLQQKLHLMERLELAKKDEELSSLQQRILASEDKNAVQTNEEILEMVKDKVESLKSVVSPESVKLLERQISLGVDNAQTVPANSRTNSNSLMSKSAVNNGVHINGSKQLTSESTSVKSNVNSSNAQPIITSNSMKTNPKFASLTKDIPDMNGNTTPKECNIHLQNLLAKKENLLTAGKYTEQDQLIKDLNTHIDKAKLASK</sequence>
<evidence type="ECO:0000256" key="1">
    <source>
        <dbReference type="SAM" id="Coils"/>
    </source>
</evidence>
<feature type="compositionally biased region" description="Polar residues" evidence="2">
    <location>
        <begin position="406"/>
        <end position="417"/>
    </location>
</feature>
<protein>
    <submittedName>
        <fullName evidence="3">Centrosomal protein</fullName>
    </submittedName>
</protein>
<dbReference type="AlphaFoldDB" id="A0A087U3Y2"/>
<evidence type="ECO:0000313" key="4">
    <source>
        <dbReference type="Proteomes" id="UP000054359"/>
    </source>
</evidence>
<accession>A0A087U3Y2</accession>
<dbReference type="GO" id="GO:1903724">
    <property type="term" value="P:positive regulation of centriole elongation"/>
    <property type="evidence" value="ECO:0007669"/>
    <property type="project" value="TreeGrafter"/>
</dbReference>
<dbReference type="GO" id="GO:0005813">
    <property type="term" value="C:centrosome"/>
    <property type="evidence" value="ECO:0007669"/>
    <property type="project" value="TreeGrafter"/>
</dbReference>
<evidence type="ECO:0000313" key="3">
    <source>
        <dbReference type="EMBL" id="KFM72071.1"/>
    </source>
</evidence>
<dbReference type="STRING" id="407821.A0A087U3Y2"/>
<dbReference type="EMBL" id="KK118044">
    <property type="protein sequence ID" value="KFM72071.1"/>
    <property type="molecule type" value="Genomic_DNA"/>
</dbReference>
<keyword evidence="4" id="KW-1185">Reference proteome</keyword>
<reference evidence="3 4" key="1">
    <citation type="submission" date="2013-11" db="EMBL/GenBank/DDBJ databases">
        <title>Genome sequencing of Stegodyphus mimosarum.</title>
        <authorList>
            <person name="Bechsgaard J."/>
        </authorList>
    </citation>
    <scope>NUCLEOTIDE SEQUENCE [LARGE SCALE GENOMIC DNA]</scope>
</reference>
<dbReference type="Proteomes" id="UP000054359">
    <property type="component" value="Unassembled WGS sequence"/>
</dbReference>
<feature type="region of interest" description="Disordered" evidence="2">
    <location>
        <begin position="398"/>
        <end position="417"/>
    </location>
</feature>